<keyword evidence="1" id="KW-0812">Transmembrane</keyword>
<feature type="transmembrane region" description="Helical" evidence="1">
    <location>
        <begin position="48"/>
        <end position="70"/>
    </location>
</feature>
<accession>A0A371R7M3</accession>
<dbReference type="Pfam" id="PF22523">
    <property type="entry name" value="DUF6999"/>
    <property type="match status" value="1"/>
</dbReference>
<proteinExistence type="predicted"/>
<dbReference type="EMBL" id="QUQO01000002">
    <property type="protein sequence ID" value="RFB01456.1"/>
    <property type="molecule type" value="Genomic_DNA"/>
</dbReference>
<organism evidence="2 3">
    <name type="scientific">Parvularcula marina</name>
    <dbReference type="NCBI Taxonomy" id="2292771"/>
    <lineage>
        <taxon>Bacteria</taxon>
        <taxon>Pseudomonadati</taxon>
        <taxon>Pseudomonadota</taxon>
        <taxon>Alphaproteobacteria</taxon>
        <taxon>Parvularculales</taxon>
        <taxon>Parvularculaceae</taxon>
        <taxon>Parvularcula</taxon>
    </lineage>
</organism>
<evidence type="ECO:0000313" key="3">
    <source>
        <dbReference type="Proteomes" id="UP000264589"/>
    </source>
</evidence>
<dbReference type="OrthoDB" id="569698at2"/>
<keyword evidence="3" id="KW-1185">Reference proteome</keyword>
<dbReference type="InterPro" id="IPR054268">
    <property type="entry name" value="DUF6999"/>
</dbReference>
<dbReference type="RefSeq" id="WP_116393172.1">
    <property type="nucleotide sequence ID" value="NZ_QUQO01000002.1"/>
</dbReference>
<keyword evidence="1" id="KW-0472">Membrane</keyword>
<comment type="caution">
    <text evidence="2">The sequence shown here is derived from an EMBL/GenBank/DDBJ whole genome shotgun (WGS) entry which is preliminary data.</text>
</comment>
<dbReference type="AlphaFoldDB" id="A0A371R7M3"/>
<reference evidence="2 3" key="1">
    <citation type="submission" date="2018-08" db="EMBL/GenBank/DDBJ databases">
        <title>Parvularcula sp. SM1705, isolated from surface water of the South Sea China.</title>
        <authorList>
            <person name="Sun L."/>
        </authorList>
    </citation>
    <scope>NUCLEOTIDE SEQUENCE [LARGE SCALE GENOMIC DNA]</scope>
    <source>
        <strain evidence="2 3">SM1705</strain>
    </source>
</reference>
<dbReference type="InParanoid" id="A0A371R7M3"/>
<evidence type="ECO:0000313" key="2">
    <source>
        <dbReference type="EMBL" id="RFB01456.1"/>
    </source>
</evidence>
<dbReference type="Proteomes" id="UP000264589">
    <property type="component" value="Unassembled WGS sequence"/>
</dbReference>
<evidence type="ECO:0000256" key="1">
    <source>
        <dbReference type="SAM" id="Phobius"/>
    </source>
</evidence>
<protein>
    <submittedName>
        <fullName evidence="2">Uncharacterized protein</fullName>
    </submittedName>
</protein>
<name>A0A371R7M3_9PROT</name>
<sequence length="301" mass="34108">MAEPLHVKTHDPKDPDPWHALLLDQSIPIAQEAKTALLRGNQSRSRRYLLPIVRPVIFVFFLLVLFFRMISPRWPHWPKTLHNVIYWGLRTFATPDANRLILRHFIIGTEIMQFIRDNAGVAAPTIPLRPTTLEDLRDNTFLQHDLNIYNFIIGLNSELNAAGRELSPPDQIDFSAISDGPIELGPLPNGRLNAVDVQTAIEAYTPVYGFFLSRRDFERAANSLQLDETIAIYVAQLLGDDHHLTFVNNHHPMVPLSLFETGFRLMMHGYDAEALHGYLRQKKRLAGQQKGATAPKISAGN</sequence>
<keyword evidence="1" id="KW-1133">Transmembrane helix</keyword>
<gene>
    <name evidence="2" type="ORF">DX908_14300</name>
</gene>